<sequence>MSDITNSIKYNFCLSFTIHIWIIYERYDTTGRCAPPCP</sequence>
<reference evidence="1 2" key="1">
    <citation type="journal article" date="2011" name="J. Bacteriol.">
        <title>Comparative genomics of 28 Salmonella enterica isolates: evidence for CRISPR-mediated adaptive sublineage evolution.</title>
        <authorList>
            <person name="Fricke W.F."/>
            <person name="Mammel M.K."/>
            <person name="McDermott P.F."/>
            <person name="Tartera C."/>
            <person name="White D.G."/>
            <person name="Leclerc J.E."/>
            <person name="Ravel J."/>
            <person name="Cebula T.A."/>
        </authorList>
    </citation>
    <scope>NUCLEOTIDE SEQUENCE [LARGE SCALE GENOMIC DNA]</scope>
    <source>
        <strain evidence="1 2">SL483</strain>
    </source>
</reference>
<dbReference type="HOGENOM" id="CLU_3332614_0_0_6"/>
<accession>B5F272</accession>
<evidence type="ECO:0000313" key="1">
    <source>
        <dbReference type="EMBL" id="ACH49017.1"/>
    </source>
</evidence>
<evidence type="ECO:0000313" key="2">
    <source>
        <dbReference type="Proteomes" id="UP000008819"/>
    </source>
</evidence>
<name>B5F272_SALA4</name>
<organism evidence="1 2">
    <name type="scientific">Salmonella agona (strain SL483)</name>
    <dbReference type="NCBI Taxonomy" id="454166"/>
    <lineage>
        <taxon>Bacteria</taxon>
        <taxon>Pseudomonadati</taxon>
        <taxon>Pseudomonadota</taxon>
        <taxon>Gammaproteobacteria</taxon>
        <taxon>Enterobacterales</taxon>
        <taxon>Enterobacteriaceae</taxon>
        <taxon>Salmonella</taxon>
    </lineage>
</organism>
<proteinExistence type="predicted"/>
<gene>
    <name evidence="1" type="ordered locus">SeAg_B2804</name>
</gene>
<dbReference type="EMBL" id="CP001138">
    <property type="protein sequence ID" value="ACH49017.1"/>
    <property type="molecule type" value="Genomic_DNA"/>
</dbReference>
<dbReference type="Proteomes" id="UP000008819">
    <property type="component" value="Chromosome"/>
</dbReference>
<dbReference type="AlphaFoldDB" id="B5F272"/>
<protein>
    <submittedName>
        <fullName evidence="1">Uncharacterized protein</fullName>
    </submittedName>
</protein>
<dbReference type="KEGG" id="sea:SeAg_B2804"/>